<dbReference type="Proteomes" id="UP000050761">
    <property type="component" value="Unassembled WGS sequence"/>
</dbReference>
<dbReference type="OrthoDB" id="5823276at2759"/>
<gene>
    <name evidence="1" type="ORF">HPBE_LOCUS16411</name>
</gene>
<protein>
    <submittedName>
        <fullName evidence="3">FPG-type domain-containing protein</fullName>
    </submittedName>
</protein>
<organism evidence="2 3">
    <name type="scientific">Heligmosomoides polygyrus</name>
    <name type="common">Parasitic roundworm</name>
    <dbReference type="NCBI Taxonomy" id="6339"/>
    <lineage>
        <taxon>Eukaryota</taxon>
        <taxon>Metazoa</taxon>
        <taxon>Ecdysozoa</taxon>
        <taxon>Nematoda</taxon>
        <taxon>Chromadorea</taxon>
        <taxon>Rhabditida</taxon>
        <taxon>Rhabditina</taxon>
        <taxon>Rhabditomorpha</taxon>
        <taxon>Strongyloidea</taxon>
        <taxon>Heligmosomidae</taxon>
        <taxon>Heligmosomoides</taxon>
    </lineage>
</organism>
<dbReference type="AlphaFoldDB" id="A0A183G4G7"/>
<accession>A0A183G4G7</accession>
<accession>A0A3P7ZWJ6</accession>
<reference evidence="3" key="2">
    <citation type="submission" date="2019-09" db="UniProtKB">
        <authorList>
            <consortium name="WormBaseParasite"/>
        </authorList>
    </citation>
    <scope>IDENTIFICATION</scope>
</reference>
<proteinExistence type="predicted"/>
<evidence type="ECO:0000313" key="2">
    <source>
        <dbReference type="Proteomes" id="UP000050761"/>
    </source>
</evidence>
<reference evidence="1 2" key="1">
    <citation type="submission" date="2018-11" db="EMBL/GenBank/DDBJ databases">
        <authorList>
            <consortium name="Pathogen Informatics"/>
        </authorList>
    </citation>
    <scope>NUCLEOTIDE SEQUENCE [LARGE SCALE GENOMIC DNA]</scope>
</reference>
<evidence type="ECO:0000313" key="1">
    <source>
        <dbReference type="EMBL" id="VDP05857.1"/>
    </source>
</evidence>
<name>A0A183G4G7_HELPZ</name>
<keyword evidence="2" id="KW-1185">Reference proteome</keyword>
<dbReference type="EMBL" id="UZAH01029401">
    <property type="protein sequence ID" value="VDP05857.1"/>
    <property type="molecule type" value="Genomic_DNA"/>
</dbReference>
<evidence type="ECO:0000313" key="3">
    <source>
        <dbReference type="WBParaSite" id="HPBE_0001641201-mRNA-1"/>
    </source>
</evidence>
<sequence length="104" mass="12124">MALQALYHNRRQEELRDFKLKDVFEKLNIDAADFQEWLRRIGLLATPLCPNCNNSMQIYQPIGDRYGTICILCHYRSAPENPCSRGFGEIGDYDLDSLSHRYIP</sequence>
<dbReference type="WBParaSite" id="HPBE_0001641201-mRNA-1">
    <property type="protein sequence ID" value="HPBE_0001641201-mRNA-1"/>
    <property type="gene ID" value="HPBE_0001641201"/>
</dbReference>